<dbReference type="InterPro" id="IPR043130">
    <property type="entry name" value="CDP-OH_PTrfase_TM_dom"/>
</dbReference>
<dbReference type="Gene3D" id="1.20.120.1760">
    <property type="match status" value="1"/>
</dbReference>
<sequence length="190" mass="20649">MRKETKNKGRNFIRPLVNLLNKIGVAPSAVTWSALPLSIIAGGLFATGHFIWAGVVSALVGLCDTVDGELSRIGDRVTVSGAILDSTVDRLSEGITLTGVGIYYLKVNHWFTVLAMITLLFSLLVSYVRARAEGAGRKCEVGFFERPVRVLILVVSAFILGRRFLPFGLGVIAVGALATFIHRFIYALRK</sequence>
<keyword evidence="1" id="KW-0812">Transmembrane</keyword>
<protein>
    <submittedName>
        <fullName evidence="2">CDP-alcohol phosphatidyltransferase family protein</fullName>
    </submittedName>
</protein>
<keyword evidence="1" id="KW-1133">Transmembrane helix</keyword>
<organism evidence="2">
    <name type="scientific">candidate division WOR-3 bacterium</name>
    <dbReference type="NCBI Taxonomy" id="2052148"/>
    <lineage>
        <taxon>Bacteria</taxon>
        <taxon>Bacteria division WOR-3</taxon>
    </lineage>
</organism>
<dbReference type="GO" id="GO:0016020">
    <property type="term" value="C:membrane"/>
    <property type="evidence" value="ECO:0007669"/>
    <property type="project" value="InterPro"/>
</dbReference>
<evidence type="ECO:0000313" key="2">
    <source>
        <dbReference type="EMBL" id="HGD13243.1"/>
    </source>
</evidence>
<proteinExistence type="predicted"/>
<dbReference type="AlphaFoldDB" id="A0A7V3PTS6"/>
<name>A0A7V3PTS6_UNCW3</name>
<dbReference type="GO" id="GO:0008654">
    <property type="term" value="P:phospholipid biosynthetic process"/>
    <property type="evidence" value="ECO:0007669"/>
    <property type="project" value="InterPro"/>
</dbReference>
<feature type="transmembrane region" description="Helical" evidence="1">
    <location>
        <begin position="29"/>
        <end position="52"/>
    </location>
</feature>
<evidence type="ECO:0000256" key="1">
    <source>
        <dbReference type="SAM" id="Phobius"/>
    </source>
</evidence>
<dbReference type="EMBL" id="DTMZ01000099">
    <property type="protein sequence ID" value="HGD13243.1"/>
    <property type="molecule type" value="Genomic_DNA"/>
</dbReference>
<dbReference type="InterPro" id="IPR000462">
    <property type="entry name" value="CDP-OH_P_trans"/>
</dbReference>
<keyword evidence="1" id="KW-0472">Membrane</keyword>
<dbReference type="Pfam" id="PF01066">
    <property type="entry name" value="CDP-OH_P_transf"/>
    <property type="match status" value="1"/>
</dbReference>
<accession>A0A7V3PTS6</accession>
<gene>
    <name evidence="2" type="ORF">ENX16_04105</name>
</gene>
<comment type="caution">
    <text evidence="2">The sequence shown here is derived from an EMBL/GenBank/DDBJ whole genome shotgun (WGS) entry which is preliminary data.</text>
</comment>
<feature type="transmembrane region" description="Helical" evidence="1">
    <location>
        <begin position="171"/>
        <end position="188"/>
    </location>
</feature>
<dbReference type="GO" id="GO:0016780">
    <property type="term" value="F:phosphotransferase activity, for other substituted phosphate groups"/>
    <property type="evidence" value="ECO:0007669"/>
    <property type="project" value="InterPro"/>
</dbReference>
<keyword evidence="2" id="KW-0808">Transferase</keyword>
<feature type="transmembrane region" description="Helical" evidence="1">
    <location>
        <begin position="148"/>
        <end position="165"/>
    </location>
</feature>
<feature type="transmembrane region" description="Helical" evidence="1">
    <location>
        <begin position="110"/>
        <end position="128"/>
    </location>
</feature>
<reference evidence="2" key="1">
    <citation type="journal article" date="2020" name="mSystems">
        <title>Genome- and Community-Level Interaction Insights into Carbon Utilization and Element Cycling Functions of Hydrothermarchaeota in Hydrothermal Sediment.</title>
        <authorList>
            <person name="Zhou Z."/>
            <person name="Liu Y."/>
            <person name="Xu W."/>
            <person name="Pan J."/>
            <person name="Luo Z.H."/>
            <person name="Li M."/>
        </authorList>
    </citation>
    <scope>NUCLEOTIDE SEQUENCE [LARGE SCALE GENOMIC DNA]</scope>
    <source>
        <strain evidence="2">SpSt-914</strain>
    </source>
</reference>